<evidence type="ECO:0000313" key="1">
    <source>
        <dbReference type="EMBL" id="CDW33931.1"/>
    </source>
</evidence>
<organism evidence="1">
    <name type="scientific">Lepeophtheirus salmonis</name>
    <name type="common">Salmon louse</name>
    <name type="synonym">Caligus salmonis</name>
    <dbReference type="NCBI Taxonomy" id="72036"/>
    <lineage>
        <taxon>Eukaryota</taxon>
        <taxon>Metazoa</taxon>
        <taxon>Ecdysozoa</taxon>
        <taxon>Arthropoda</taxon>
        <taxon>Crustacea</taxon>
        <taxon>Multicrustacea</taxon>
        <taxon>Hexanauplia</taxon>
        <taxon>Copepoda</taxon>
        <taxon>Siphonostomatoida</taxon>
        <taxon>Caligidae</taxon>
        <taxon>Lepeophtheirus</taxon>
    </lineage>
</organism>
<reference evidence="1" key="1">
    <citation type="submission" date="2014-05" db="EMBL/GenBank/DDBJ databases">
        <authorList>
            <person name="Chronopoulou M."/>
        </authorList>
    </citation>
    <scope>NUCLEOTIDE SEQUENCE</scope>
    <source>
        <tissue evidence="1">Whole organism</tissue>
    </source>
</reference>
<sequence length="61" mass="7296">LLPCCLHDCWSRCQFIGQYIIPEEAERRIDKEKLLRVFIENILLVVRPKFQLCEELCSCKI</sequence>
<dbReference type="EMBL" id="HACA01016570">
    <property type="protein sequence ID" value="CDW33931.1"/>
    <property type="molecule type" value="Transcribed_RNA"/>
</dbReference>
<accession>A0A0K2U8A8</accession>
<dbReference type="AlphaFoldDB" id="A0A0K2U8A8"/>
<name>A0A0K2U8A8_LEPSM</name>
<feature type="non-terminal residue" evidence="1">
    <location>
        <position position="1"/>
    </location>
</feature>
<proteinExistence type="predicted"/>
<protein>
    <submittedName>
        <fullName evidence="1">Uncharacterized protein</fullName>
    </submittedName>
</protein>